<evidence type="ECO:0000313" key="3">
    <source>
        <dbReference type="Proteomes" id="UP000219775"/>
    </source>
</evidence>
<dbReference type="Pfam" id="PF13022">
    <property type="entry name" value="HTH_Tnp_1_2"/>
    <property type="match status" value="1"/>
</dbReference>
<reference evidence="2 3" key="1">
    <citation type="submission" date="2017-09" db="EMBL/GenBank/DDBJ databases">
        <title>Large-scale bioinformatics analysis of Bacillus genomes uncovers conserved roles of natural products in bacterial physiology.</title>
        <authorList>
            <consortium name="Agbiome Team Llc"/>
            <person name="Bleich R.M."/>
            <person name="Grubbs K.J."/>
            <person name="Santa Maria K.C."/>
            <person name="Allen S.E."/>
            <person name="Farag S."/>
            <person name="Shank E.A."/>
            <person name="Bowers A."/>
        </authorList>
    </citation>
    <scope>NUCLEOTIDE SEQUENCE [LARGE SCALE GENOMIC DNA]</scope>
    <source>
        <strain evidence="2 3">AFS009893</strain>
    </source>
</reference>
<sequence length="138" mass="15586">MSQNSMKRGLSVLQKKVVQELVMQDVTKKTIAEIAEEYGINERTIYRWKNDIEFVEELNKQNDLSLQAFTYEATNKLKGLVRHGNSEQAVINAIKLVLQSQGKLKEQEGVNVNVSHNVIQDGVSSDLLDDIDAILRGE</sequence>
<evidence type="ECO:0000313" key="2">
    <source>
        <dbReference type="EMBL" id="PEM65317.1"/>
    </source>
</evidence>
<dbReference type="InterPro" id="IPR024978">
    <property type="entry name" value="Homeodomain_phBC6A51-type"/>
</dbReference>
<comment type="caution">
    <text evidence="2">The sequence shown here is derived from an EMBL/GenBank/DDBJ whole genome shotgun (WGS) entry which is preliminary data.</text>
</comment>
<accession>A0A2A8BYN9</accession>
<organism evidence="2 3">
    <name type="scientific">Bacillus pseudomycoides</name>
    <dbReference type="NCBI Taxonomy" id="64104"/>
    <lineage>
        <taxon>Bacteria</taxon>
        <taxon>Bacillati</taxon>
        <taxon>Bacillota</taxon>
        <taxon>Bacilli</taxon>
        <taxon>Bacillales</taxon>
        <taxon>Bacillaceae</taxon>
        <taxon>Bacillus</taxon>
        <taxon>Bacillus cereus group</taxon>
    </lineage>
</organism>
<name>A0A2A8BYN9_9BACI</name>
<proteinExistence type="predicted"/>
<dbReference type="Proteomes" id="UP000219775">
    <property type="component" value="Unassembled WGS sequence"/>
</dbReference>
<dbReference type="Gene3D" id="1.10.10.60">
    <property type="entry name" value="Homeodomain-like"/>
    <property type="match status" value="1"/>
</dbReference>
<evidence type="ECO:0000259" key="1">
    <source>
        <dbReference type="Pfam" id="PF13022"/>
    </source>
</evidence>
<protein>
    <recommendedName>
        <fullName evidence="1">Homeodomain phBC6A51-type domain-containing protein</fullName>
    </recommendedName>
</protein>
<dbReference type="EMBL" id="NUDP01000117">
    <property type="protein sequence ID" value="PEM65317.1"/>
    <property type="molecule type" value="Genomic_DNA"/>
</dbReference>
<dbReference type="AlphaFoldDB" id="A0A2A8BYN9"/>
<gene>
    <name evidence="2" type="ORF">CN613_25575</name>
</gene>
<feature type="domain" description="Homeodomain phBC6A51-type" evidence="1">
    <location>
        <begin position="7"/>
        <end position="117"/>
    </location>
</feature>